<evidence type="ECO:0000256" key="7">
    <source>
        <dbReference type="SAM" id="Phobius"/>
    </source>
</evidence>
<evidence type="ECO:0000313" key="11">
    <source>
        <dbReference type="Proteomes" id="UP000286100"/>
    </source>
</evidence>
<gene>
    <name evidence="10" type="ORF">D3876_12525</name>
</gene>
<dbReference type="AlphaFoldDB" id="A0A418WLU7"/>
<comment type="subcellular location">
    <subcellularLocation>
        <location evidence="1">Cell membrane</location>
        <topology evidence="1">Multi-pass membrane protein</topology>
    </subcellularLocation>
</comment>
<keyword evidence="2" id="KW-1003">Cell membrane</keyword>
<dbReference type="OrthoDB" id="9790149at2"/>
<evidence type="ECO:0000259" key="9">
    <source>
        <dbReference type="Pfam" id="PF13567"/>
    </source>
</evidence>
<dbReference type="NCBIfam" id="TIGR00360">
    <property type="entry name" value="ComEC_N-term"/>
    <property type="match status" value="1"/>
</dbReference>
<feature type="transmembrane region" description="Helical" evidence="7">
    <location>
        <begin position="471"/>
        <end position="490"/>
    </location>
</feature>
<organism evidence="10 11">
    <name type="scientific">Sphingomonas cavernae</name>
    <dbReference type="NCBI Taxonomy" id="2320861"/>
    <lineage>
        <taxon>Bacteria</taxon>
        <taxon>Pseudomonadati</taxon>
        <taxon>Pseudomonadota</taxon>
        <taxon>Alphaproteobacteria</taxon>
        <taxon>Sphingomonadales</taxon>
        <taxon>Sphingomonadaceae</taxon>
        <taxon>Sphingomonas</taxon>
    </lineage>
</organism>
<feature type="transmembrane region" description="Helical" evidence="7">
    <location>
        <begin position="345"/>
        <end position="362"/>
    </location>
</feature>
<dbReference type="RefSeq" id="WP_119762631.1">
    <property type="nucleotide sequence ID" value="NZ_QYUM01000003.1"/>
</dbReference>
<dbReference type="PANTHER" id="PTHR30619">
    <property type="entry name" value="DNA INTERNALIZATION/COMPETENCE PROTEIN COMEC/REC2"/>
    <property type="match status" value="1"/>
</dbReference>
<feature type="transmembrane region" description="Helical" evidence="7">
    <location>
        <begin position="52"/>
        <end position="71"/>
    </location>
</feature>
<feature type="transmembrane region" description="Helical" evidence="7">
    <location>
        <begin position="407"/>
        <end position="430"/>
    </location>
</feature>
<evidence type="ECO:0000256" key="3">
    <source>
        <dbReference type="ARBA" id="ARBA00022692"/>
    </source>
</evidence>
<keyword evidence="11" id="KW-1185">Reference proteome</keyword>
<keyword evidence="5 7" id="KW-0472">Membrane</keyword>
<protein>
    <submittedName>
        <fullName evidence="10">ComEC family competence protein</fullName>
    </submittedName>
</protein>
<evidence type="ECO:0000259" key="8">
    <source>
        <dbReference type="Pfam" id="PF03772"/>
    </source>
</evidence>
<reference evidence="10 11" key="1">
    <citation type="submission" date="2018-09" db="EMBL/GenBank/DDBJ databases">
        <authorList>
            <person name="Zhu H."/>
        </authorList>
    </citation>
    <scope>NUCLEOTIDE SEQUENCE [LARGE SCALE GENOMIC DNA]</scope>
    <source>
        <strain evidence="10 11">K2R01-6</strain>
    </source>
</reference>
<dbReference type="Proteomes" id="UP000286100">
    <property type="component" value="Unassembled WGS sequence"/>
</dbReference>
<feature type="region of interest" description="Disordered" evidence="6">
    <location>
        <begin position="683"/>
        <end position="711"/>
    </location>
</feature>
<dbReference type="Pfam" id="PF03772">
    <property type="entry name" value="Competence"/>
    <property type="match status" value="1"/>
</dbReference>
<keyword evidence="3 7" id="KW-0812">Transmembrane</keyword>
<dbReference type="InterPro" id="IPR052159">
    <property type="entry name" value="Competence_DNA_uptake"/>
</dbReference>
<sequence length="711" mass="75567">MLQNARSRTRGDVAARVENWLEVERDQLALWVPVALGMGIAMWFWIPLRTGWIVLLLLAASCAMAGAAIGWSRRAGKALLWFGVMAAAGCALTWWRAESLAAPVLERPLMAQFRAQVLAADPLPARGAVRLLLAPIDTPTLPPKVRVNIDEANASPRLTRSAVIDLRARIMPPPEAAVPGAYDFARLAWFQGIGGTGKALGAPVVVTPAPPALGADFRQRLTRHVRESVGGAEGALAATLATGDRGAIAEEDAEAMRRSGLAHLLSISGLHVTAVVAAAMLIVLRLLALSPTLALRWPLPLISAGAGALAGIGYTLLTGAEVPTIRSCIAALLVLGGIALGREAITLRLIAAGALFVLLLWPESIAGPSFQMSFAAVTALVALHEHPRVRALLSRRDEGPVMRLGRLLLGLLLTGLAVEIALSPIALFHFHKAGAYGALANIVAIPLTTFVIMPLEALALVFDLAGLGAPFWWLTGKALALLLGLAHAVANAPGAVAALPVMPAGAFALMVAGGLWLCLWRTRIRRLGIIPVLAGMVWALSVPPPDLLVSNDGRHLALADGRGGYALLRPRAGEYIRDALAESAGFDGELTELDGLSGARCTRDACTAEIIRGARRWRLLATRSNYMVPWETLRDACANADIVVSERRLPDGCQPRWLKADRMLLAETGGLAIHLGAQHVQSVRSPGDHPWLNPPRPEAPPRQSYRGDRRQ</sequence>
<feature type="transmembrane region" description="Helical" evidence="7">
    <location>
        <begin position="264"/>
        <end position="287"/>
    </location>
</feature>
<feature type="transmembrane region" description="Helical" evidence="7">
    <location>
        <begin position="436"/>
        <end position="459"/>
    </location>
</feature>
<dbReference type="GO" id="GO:0005886">
    <property type="term" value="C:plasma membrane"/>
    <property type="evidence" value="ECO:0007669"/>
    <property type="project" value="UniProtKB-SubCell"/>
</dbReference>
<dbReference type="PANTHER" id="PTHR30619:SF1">
    <property type="entry name" value="RECOMBINATION PROTEIN 2"/>
    <property type="match status" value="1"/>
</dbReference>
<feature type="domain" description="ComEC/Rec2-related protein" evidence="8">
    <location>
        <begin position="240"/>
        <end position="523"/>
    </location>
</feature>
<dbReference type="InterPro" id="IPR025405">
    <property type="entry name" value="DUF4131"/>
</dbReference>
<evidence type="ECO:0000256" key="1">
    <source>
        <dbReference type="ARBA" id="ARBA00004651"/>
    </source>
</evidence>
<proteinExistence type="predicted"/>
<keyword evidence="4 7" id="KW-1133">Transmembrane helix</keyword>
<evidence type="ECO:0000256" key="2">
    <source>
        <dbReference type="ARBA" id="ARBA00022475"/>
    </source>
</evidence>
<name>A0A418WLU7_9SPHN</name>
<feature type="transmembrane region" description="Helical" evidence="7">
    <location>
        <begin position="78"/>
        <end position="97"/>
    </location>
</feature>
<evidence type="ECO:0000256" key="5">
    <source>
        <dbReference type="ARBA" id="ARBA00023136"/>
    </source>
</evidence>
<evidence type="ECO:0000313" key="10">
    <source>
        <dbReference type="EMBL" id="RJF90974.1"/>
    </source>
</evidence>
<feature type="transmembrane region" description="Helical" evidence="7">
    <location>
        <begin position="28"/>
        <end position="46"/>
    </location>
</feature>
<evidence type="ECO:0000256" key="6">
    <source>
        <dbReference type="SAM" id="MobiDB-lite"/>
    </source>
</evidence>
<accession>A0A418WLU7</accession>
<feature type="transmembrane region" description="Helical" evidence="7">
    <location>
        <begin position="368"/>
        <end position="386"/>
    </location>
</feature>
<feature type="transmembrane region" description="Helical" evidence="7">
    <location>
        <begin position="299"/>
        <end position="317"/>
    </location>
</feature>
<feature type="transmembrane region" description="Helical" evidence="7">
    <location>
        <begin position="323"/>
        <end position="340"/>
    </location>
</feature>
<evidence type="ECO:0000256" key="4">
    <source>
        <dbReference type="ARBA" id="ARBA00022989"/>
    </source>
</evidence>
<comment type="caution">
    <text evidence="10">The sequence shown here is derived from an EMBL/GenBank/DDBJ whole genome shotgun (WGS) entry which is preliminary data.</text>
</comment>
<dbReference type="InterPro" id="IPR004477">
    <property type="entry name" value="ComEC_N"/>
</dbReference>
<dbReference type="Pfam" id="PF13567">
    <property type="entry name" value="DUF4131"/>
    <property type="match status" value="1"/>
</dbReference>
<feature type="transmembrane region" description="Helical" evidence="7">
    <location>
        <begin position="496"/>
        <end position="519"/>
    </location>
</feature>
<dbReference type="EMBL" id="QYUM01000003">
    <property type="protein sequence ID" value="RJF90974.1"/>
    <property type="molecule type" value="Genomic_DNA"/>
</dbReference>
<feature type="domain" description="DUF4131" evidence="9">
    <location>
        <begin position="54"/>
        <end position="202"/>
    </location>
</feature>